<keyword evidence="1" id="KW-0805">Transcription regulation</keyword>
<evidence type="ECO:0000313" key="6">
    <source>
        <dbReference type="Proteomes" id="UP000294513"/>
    </source>
</evidence>
<dbReference type="EMBL" id="SMKU01000076">
    <property type="protein sequence ID" value="TDD86980.1"/>
    <property type="molecule type" value="Genomic_DNA"/>
</dbReference>
<dbReference type="PROSITE" id="PS50995">
    <property type="entry name" value="HTH_MARR_2"/>
    <property type="match status" value="1"/>
</dbReference>
<keyword evidence="2" id="KW-0238">DNA-binding</keyword>
<sequence length="124" mass="13485">MLLARRLRTAGPPESLSGNKLAVLGHLYRRGPSAAGEVAAAEGQRPQSLTRVFAELEEDGLITRSRDEADRRQAVLALTQAGLDALRRDTARRDAWLAEALGGLSGTERELLRLAARLMERLGD</sequence>
<gene>
    <name evidence="5" type="ORF">E1298_16815</name>
</gene>
<dbReference type="InterPro" id="IPR000835">
    <property type="entry name" value="HTH_MarR-typ"/>
</dbReference>
<dbReference type="SUPFAM" id="SSF46785">
    <property type="entry name" value="Winged helix' DNA-binding domain"/>
    <property type="match status" value="1"/>
</dbReference>
<dbReference type="InterPro" id="IPR023187">
    <property type="entry name" value="Tscrpt_reg_MarR-type_CS"/>
</dbReference>
<comment type="caution">
    <text evidence="5">The sequence shown here is derived from an EMBL/GenBank/DDBJ whole genome shotgun (WGS) entry which is preliminary data.</text>
</comment>
<evidence type="ECO:0000256" key="1">
    <source>
        <dbReference type="ARBA" id="ARBA00023015"/>
    </source>
</evidence>
<keyword evidence="6" id="KW-1185">Reference proteome</keyword>
<dbReference type="InterPro" id="IPR052526">
    <property type="entry name" value="HTH-type_Bedaq_tolerance"/>
</dbReference>
<protein>
    <submittedName>
        <fullName evidence="5">MarR family transcriptional regulator</fullName>
    </submittedName>
</protein>
<keyword evidence="3" id="KW-0804">Transcription</keyword>
<dbReference type="InterPro" id="IPR036388">
    <property type="entry name" value="WH-like_DNA-bd_sf"/>
</dbReference>
<dbReference type="SMART" id="SM00347">
    <property type="entry name" value="HTH_MARR"/>
    <property type="match status" value="1"/>
</dbReference>
<reference evidence="5 6" key="1">
    <citation type="submission" date="2019-03" db="EMBL/GenBank/DDBJ databases">
        <title>Draft genome sequences of novel Actinobacteria.</title>
        <authorList>
            <person name="Sahin N."/>
            <person name="Ay H."/>
            <person name="Saygin H."/>
        </authorList>
    </citation>
    <scope>NUCLEOTIDE SEQUENCE [LARGE SCALE GENOMIC DNA]</scope>
    <source>
        <strain evidence="5 6">H3C3</strain>
    </source>
</reference>
<organism evidence="5 6">
    <name type="scientific">Actinomadura rubrisoli</name>
    <dbReference type="NCBI Taxonomy" id="2530368"/>
    <lineage>
        <taxon>Bacteria</taxon>
        <taxon>Bacillati</taxon>
        <taxon>Actinomycetota</taxon>
        <taxon>Actinomycetes</taxon>
        <taxon>Streptosporangiales</taxon>
        <taxon>Thermomonosporaceae</taxon>
        <taxon>Actinomadura</taxon>
    </lineage>
</organism>
<dbReference type="GO" id="GO:0003677">
    <property type="term" value="F:DNA binding"/>
    <property type="evidence" value="ECO:0007669"/>
    <property type="project" value="UniProtKB-KW"/>
</dbReference>
<dbReference type="Pfam" id="PF12802">
    <property type="entry name" value="MarR_2"/>
    <property type="match status" value="1"/>
</dbReference>
<proteinExistence type="predicted"/>
<dbReference type="GO" id="GO:0003700">
    <property type="term" value="F:DNA-binding transcription factor activity"/>
    <property type="evidence" value="ECO:0007669"/>
    <property type="project" value="InterPro"/>
</dbReference>
<accession>A0A4R5BP72</accession>
<dbReference type="Proteomes" id="UP000294513">
    <property type="component" value="Unassembled WGS sequence"/>
</dbReference>
<evidence type="ECO:0000313" key="5">
    <source>
        <dbReference type="EMBL" id="TDD86980.1"/>
    </source>
</evidence>
<dbReference type="PRINTS" id="PR00598">
    <property type="entry name" value="HTHMARR"/>
</dbReference>
<dbReference type="PANTHER" id="PTHR39515:SF2">
    <property type="entry name" value="HTH-TYPE TRANSCRIPTIONAL REGULATOR RV0880"/>
    <property type="match status" value="1"/>
</dbReference>
<name>A0A4R5BP72_9ACTN</name>
<feature type="domain" description="HTH marR-type" evidence="4">
    <location>
        <begin position="1"/>
        <end position="121"/>
    </location>
</feature>
<dbReference type="Gene3D" id="1.10.10.10">
    <property type="entry name" value="Winged helix-like DNA-binding domain superfamily/Winged helix DNA-binding domain"/>
    <property type="match status" value="1"/>
</dbReference>
<evidence type="ECO:0000256" key="3">
    <source>
        <dbReference type="ARBA" id="ARBA00023163"/>
    </source>
</evidence>
<evidence type="ECO:0000256" key="2">
    <source>
        <dbReference type="ARBA" id="ARBA00023125"/>
    </source>
</evidence>
<dbReference type="PANTHER" id="PTHR39515">
    <property type="entry name" value="CONSERVED PROTEIN"/>
    <property type="match status" value="1"/>
</dbReference>
<dbReference type="AlphaFoldDB" id="A0A4R5BP72"/>
<evidence type="ECO:0000259" key="4">
    <source>
        <dbReference type="PROSITE" id="PS50995"/>
    </source>
</evidence>
<dbReference type="PROSITE" id="PS01117">
    <property type="entry name" value="HTH_MARR_1"/>
    <property type="match status" value="1"/>
</dbReference>
<dbReference type="InterPro" id="IPR036390">
    <property type="entry name" value="WH_DNA-bd_sf"/>
</dbReference>
<dbReference type="OrthoDB" id="3628964at2"/>